<dbReference type="PROSITE" id="PS51767">
    <property type="entry name" value="PEPTIDASE_A1"/>
    <property type="match status" value="1"/>
</dbReference>
<keyword evidence="5" id="KW-0325">Glycoprotein</keyword>
<evidence type="ECO:0000256" key="5">
    <source>
        <dbReference type="ARBA" id="ARBA00023180"/>
    </source>
</evidence>
<proteinExistence type="inferred from homology"/>
<dbReference type="Gene3D" id="2.40.70.10">
    <property type="entry name" value="Acid Proteases"/>
    <property type="match status" value="2"/>
</dbReference>
<gene>
    <name evidence="8" type="ORF">BVC80_949g71</name>
</gene>
<evidence type="ECO:0000256" key="1">
    <source>
        <dbReference type="ARBA" id="ARBA00007447"/>
    </source>
</evidence>
<dbReference type="InterPro" id="IPR051708">
    <property type="entry name" value="Plant_Aspart_Prot_A1"/>
</dbReference>
<dbReference type="OMA" id="DGATECM"/>
<dbReference type="GO" id="GO:0004190">
    <property type="term" value="F:aspartic-type endopeptidase activity"/>
    <property type="evidence" value="ECO:0007669"/>
    <property type="project" value="UniProtKB-KW"/>
</dbReference>
<feature type="signal peptide" evidence="6">
    <location>
        <begin position="1"/>
        <end position="26"/>
    </location>
</feature>
<protein>
    <submittedName>
        <fullName evidence="8">Peptidase A1</fullName>
    </submittedName>
</protein>
<feature type="domain" description="Peptidase A1" evidence="7">
    <location>
        <begin position="102"/>
        <end position="464"/>
    </location>
</feature>
<sequence length="472" mass="53115">MARITETTLTLYLLSTLFLLLNLVIAGPNGFSMKIFHRDSKESPLYPGDHLTEEERIQRLFQQSKARTRHHISATKLGHNLTGGSIDPDIARLPVSFVGSFYLALIGIGTFQNDPAGEDYKNYYLIVDTASDLIWTQCAGCTSCFHQDKPLFPYQTSSTYRYLPCNQHPLCDVRCARDACAYEQSYANGAITRGILSSERFTVNSDNGAIEAIDDMVFGCGFNQQNFGDYIGHEHEKGRPDEIAGILGLGRGPRSFVTQLRDSAKRKFSYCLGPGTNGRSWSTFLRFGEDAQFPEGVEVYTTPLVLGSRQTFYYVNLNDVTVGDHRIGFPPGSFALNAGTGKGGVMIDSGNPWTIFQKSKYKFVREATIRHFNRSQLVPRKGGYLHFDLCYDKPEGFNNFPVIKFHFDQADFVIEKEAGFYISDSFFCLAMHTDDSYFSAVIGAWQTTNQRIMYDPFNSMLSFAKEECQNNE</sequence>
<dbReference type="AlphaFoldDB" id="A0A200QX30"/>
<keyword evidence="2" id="KW-0645">Protease</keyword>
<dbReference type="InParanoid" id="A0A200QX30"/>
<dbReference type="GO" id="GO:0005576">
    <property type="term" value="C:extracellular region"/>
    <property type="evidence" value="ECO:0007669"/>
    <property type="project" value="TreeGrafter"/>
</dbReference>
<dbReference type="Pfam" id="PF14541">
    <property type="entry name" value="TAXi_C"/>
    <property type="match status" value="1"/>
</dbReference>
<evidence type="ECO:0000313" key="9">
    <source>
        <dbReference type="Proteomes" id="UP000195402"/>
    </source>
</evidence>
<keyword evidence="6" id="KW-0732">Signal</keyword>
<reference evidence="8 9" key="1">
    <citation type="journal article" date="2017" name="Mol. Plant">
        <title>The Genome of Medicinal Plant Macleaya cordata Provides New Insights into Benzylisoquinoline Alkaloids Metabolism.</title>
        <authorList>
            <person name="Liu X."/>
            <person name="Liu Y."/>
            <person name="Huang P."/>
            <person name="Ma Y."/>
            <person name="Qing Z."/>
            <person name="Tang Q."/>
            <person name="Cao H."/>
            <person name="Cheng P."/>
            <person name="Zheng Y."/>
            <person name="Yuan Z."/>
            <person name="Zhou Y."/>
            <person name="Liu J."/>
            <person name="Tang Z."/>
            <person name="Zhuo Y."/>
            <person name="Zhang Y."/>
            <person name="Yu L."/>
            <person name="Huang J."/>
            <person name="Yang P."/>
            <person name="Peng Q."/>
            <person name="Zhang J."/>
            <person name="Jiang W."/>
            <person name="Zhang Z."/>
            <person name="Lin K."/>
            <person name="Ro D.K."/>
            <person name="Chen X."/>
            <person name="Xiong X."/>
            <person name="Shang Y."/>
            <person name="Huang S."/>
            <person name="Zeng J."/>
        </authorList>
    </citation>
    <scope>NUCLEOTIDE SEQUENCE [LARGE SCALE GENOMIC DNA]</scope>
    <source>
        <strain evidence="9">cv. BLH2017</strain>
        <tissue evidence="8">Root</tissue>
    </source>
</reference>
<evidence type="ECO:0000256" key="6">
    <source>
        <dbReference type="SAM" id="SignalP"/>
    </source>
</evidence>
<dbReference type="InterPro" id="IPR034161">
    <property type="entry name" value="Pepsin-like_plant"/>
</dbReference>
<keyword evidence="3" id="KW-0064">Aspartyl protease</keyword>
<dbReference type="InterPro" id="IPR033121">
    <property type="entry name" value="PEPTIDASE_A1"/>
</dbReference>
<dbReference type="OrthoDB" id="1072226at2759"/>
<dbReference type="InterPro" id="IPR032799">
    <property type="entry name" value="TAXi_C"/>
</dbReference>
<feature type="chain" id="PRO_5013346848" evidence="6">
    <location>
        <begin position="27"/>
        <end position="472"/>
    </location>
</feature>
<dbReference type="InterPro" id="IPR021109">
    <property type="entry name" value="Peptidase_aspartic_dom_sf"/>
</dbReference>
<evidence type="ECO:0000256" key="2">
    <source>
        <dbReference type="ARBA" id="ARBA00022670"/>
    </source>
</evidence>
<dbReference type="STRING" id="56857.A0A200QX30"/>
<dbReference type="SUPFAM" id="SSF50630">
    <property type="entry name" value="Acid proteases"/>
    <property type="match status" value="1"/>
</dbReference>
<evidence type="ECO:0000259" key="7">
    <source>
        <dbReference type="PROSITE" id="PS51767"/>
    </source>
</evidence>
<dbReference type="PANTHER" id="PTHR47967">
    <property type="entry name" value="OS07G0603500 PROTEIN-RELATED"/>
    <property type="match status" value="1"/>
</dbReference>
<accession>A0A200QX30</accession>
<name>A0A200QX30_MACCD</name>
<dbReference type="CDD" id="cd05476">
    <property type="entry name" value="pepsin_A_like_plant"/>
    <property type="match status" value="1"/>
</dbReference>
<evidence type="ECO:0000313" key="8">
    <source>
        <dbReference type="EMBL" id="OVA15054.1"/>
    </source>
</evidence>
<keyword evidence="9" id="KW-1185">Reference proteome</keyword>
<dbReference type="GO" id="GO:0006508">
    <property type="term" value="P:proteolysis"/>
    <property type="evidence" value="ECO:0007669"/>
    <property type="project" value="UniProtKB-KW"/>
</dbReference>
<comment type="caution">
    <text evidence="8">The sequence shown here is derived from an EMBL/GenBank/DDBJ whole genome shotgun (WGS) entry which is preliminary data.</text>
</comment>
<comment type="similarity">
    <text evidence="1">Belongs to the peptidase A1 family.</text>
</comment>
<dbReference type="EMBL" id="MVGT01000924">
    <property type="protein sequence ID" value="OVA15054.1"/>
    <property type="molecule type" value="Genomic_DNA"/>
</dbReference>
<organism evidence="8 9">
    <name type="scientific">Macleaya cordata</name>
    <name type="common">Five-seeded plume-poppy</name>
    <name type="synonym">Bocconia cordata</name>
    <dbReference type="NCBI Taxonomy" id="56857"/>
    <lineage>
        <taxon>Eukaryota</taxon>
        <taxon>Viridiplantae</taxon>
        <taxon>Streptophyta</taxon>
        <taxon>Embryophyta</taxon>
        <taxon>Tracheophyta</taxon>
        <taxon>Spermatophyta</taxon>
        <taxon>Magnoliopsida</taxon>
        <taxon>Ranunculales</taxon>
        <taxon>Papaveraceae</taxon>
        <taxon>Papaveroideae</taxon>
        <taxon>Macleaya</taxon>
    </lineage>
</organism>
<dbReference type="Pfam" id="PF14543">
    <property type="entry name" value="TAXi_N"/>
    <property type="match status" value="1"/>
</dbReference>
<evidence type="ECO:0000256" key="3">
    <source>
        <dbReference type="ARBA" id="ARBA00022750"/>
    </source>
</evidence>
<keyword evidence="4" id="KW-0378">Hydrolase</keyword>
<dbReference type="PANTHER" id="PTHR47967:SF123">
    <property type="entry name" value="ASPARTIC PROTEINASE NEPENTHESIN-1-LIKE"/>
    <property type="match status" value="1"/>
</dbReference>
<dbReference type="InterPro" id="IPR032861">
    <property type="entry name" value="TAXi_N"/>
</dbReference>
<dbReference type="Proteomes" id="UP000195402">
    <property type="component" value="Unassembled WGS sequence"/>
</dbReference>
<evidence type="ECO:0000256" key="4">
    <source>
        <dbReference type="ARBA" id="ARBA00022801"/>
    </source>
</evidence>